<proteinExistence type="predicted"/>
<protein>
    <submittedName>
        <fullName evidence="3">Uncharacterized protein</fullName>
    </submittedName>
</protein>
<feature type="signal peptide" evidence="1">
    <location>
        <begin position="1"/>
        <end position="19"/>
    </location>
</feature>
<dbReference type="WBParaSite" id="PSAMB.scaffold1083size36143.g10905.t1">
    <property type="protein sequence ID" value="PSAMB.scaffold1083size36143.g10905.t1"/>
    <property type="gene ID" value="PSAMB.scaffold1083size36143.g10905"/>
</dbReference>
<accession>A0A914UKU4</accession>
<evidence type="ECO:0000313" key="3">
    <source>
        <dbReference type="WBParaSite" id="PSAMB.scaffold1083size36143.g10905.t1"/>
    </source>
</evidence>
<organism evidence="2 3">
    <name type="scientific">Plectus sambesii</name>
    <dbReference type="NCBI Taxonomy" id="2011161"/>
    <lineage>
        <taxon>Eukaryota</taxon>
        <taxon>Metazoa</taxon>
        <taxon>Ecdysozoa</taxon>
        <taxon>Nematoda</taxon>
        <taxon>Chromadorea</taxon>
        <taxon>Plectida</taxon>
        <taxon>Plectina</taxon>
        <taxon>Plectoidea</taxon>
        <taxon>Plectidae</taxon>
        <taxon>Plectus</taxon>
    </lineage>
</organism>
<name>A0A914UKU4_9BILA</name>
<keyword evidence="2" id="KW-1185">Reference proteome</keyword>
<evidence type="ECO:0000256" key="1">
    <source>
        <dbReference type="SAM" id="SignalP"/>
    </source>
</evidence>
<dbReference type="AlphaFoldDB" id="A0A914UKU4"/>
<dbReference type="Proteomes" id="UP000887566">
    <property type="component" value="Unplaced"/>
</dbReference>
<evidence type="ECO:0000313" key="2">
    <source>
        <dbReference type="Proteomes" id="UP000887566"/>
    </source>
</evidence>
<keyword evidence="1" id="KW-0732">Signal</keyword>
<sequence length="98" mass="10891">MRAVAVLLFVSISIATSVCQEEEDDMLGMPCTSGHHCWRTEPITSDGAQISSPLFALDKRINLGSVGNKGKSACRCIDGKCRFYQFRTRDYLLCDLLQ</sequence>
<feature type="chain" id="PRO_5037172033" evidence="1">
    <location>
        <begin position="20"/>
        <end position="98"/>
    </location>
</feature>
<reference evidence="3" key="1">
    <citation type="submission" date="2022-11" db="UniProtKB">
        <authorList>
            <consortium name="WormBaseParasite"/>
        </authorList>
    </citation>
    <scope>IDENTIFICATION</scope>
</reference>